<accession>A0A9Q0DZE4</accession>
<gene>
    <name evidence="2" type="ORF">NHX12_002394</name>
</gene>
<keyword evidence="3" id="KW-1185">Reference proteome</keyword>
<dbReference type="AlphaFoldDB" id="A0A9Q0DZE4"/>
<feature type="region of interest" description="Disordered" evidence="1">
    <location>
        <begin position="1"/>
        <end position="67"/>
    </location>
</feature>
<proteinExistence type="predicted"/>
<name>A0A9Q0DZE4_9TELE</name>
<sequence length="67" mass="6947">MEKGRGGGGETQGDEEHPSSGAQDGDPWPGAWFRLWDVGRTVGPVDYRGSGESVRTVGEAEGSSASP</sequence>
<feature type="compositionally biased region" description="Gly residues" evidence="1">
    <location>
        <begin position="1"/>
        <end position="11"/>
    </location>
</feature>
<comment type="caution">
    <text evidence="2">The sequence shown here is derived from an EMBL/GenBank/DDBJ whole genome shotgun (WGS) entry which is preliminary data.</text>
</comment>
<dbReference type="Proteomes" id="UP001148018">
    <property type="component" value="Unassembled WGS sequence"/>
</dbReference>
<reference evidence="2" key="1">
    <citation type="submission" date="2022-07" db="EMBL/GenBank/DDBJ databases">
        <title>Chromosome-level genome of Muraenolepis orangiensis.</title>
        <authorList>
            <person name="Kim J."/>
        </authorList>
    </citation>
    <scope>NUCLEOTIDE SEQUENCE</scope>
    <source>
        <strain evidence="2">KU_S4_2022</strain>
        <tissue evidence="2">Muscle</tissue>
    </source>
</reference>
<organism evidence="2 3">
    <name type="scientific">Muraenolepis orangiensis</name>
    <name type="common">Patagonian moray cod</name>
    <dbReference type="NCBI Taxonomy" id="630683"/>
    <lineage>
        <taxon>Eukaryota</taxon>
        <taxon>Metazoa</taxon>
        <taxon>Chordata</taxon>
        <taxon>Craniata</taxon>
        <taxon>Vertebrata</taxon>
        <taxon>Euteleostomi</taxon>
        <taxon>Actinopterygii</taxon>
        <taxon>Neopterygii</taxon>
        <taxon>Teleostei</taxon>
        <taxon>Neoteleostei</taxon>
        <taxon>Acanthomorphata</taxon>
        <taxon>Zeiogadaria</taxon>
        <taxon>Gadariae</taxon>
        <taxon>Gadiformes</taxon>
        <taxon>Muraenolepidoidei</taxon>
        <taxon>Muraenolepididae</taxon>
        <taxon>Muraenolepis</taxon>
    </lineage>
</organism>
<evidence type="ECO:0000256" key="1">
    <source>
        <dbReference type="SAM" id="MobiDB-lite"/>
    </source>
</evidence>
<dbReference type="EMBL" id="JANIIK010000110">
    <property type="protein sequence ID" value="KAJ3595985.1"/>
    <property type="molecule type" value="Genomic_DNA"/>
</dbReference>
<protein>
    <submittedName>
        <fullName evidence="2">Uncharacterized protein</fullName>
    </submittedName>
</protein>
<evidence type="ECO:0000313" key="3">
    <source>
        <dbReference type="Proteomes" id="UP001148018"/>
    </source>
</evidence>
<evidence type="ECO:0000313" key="2">
    <source>
        <dbReference type="EMBL" id="KAJ3595985.1"/>
    </source>
</evidence>